<feature type="domain" description="Reverse transcriptase" evidence="2">
    <location>
        <begin position="362"/>
        <end position="448"/>
    </location>
</feature>
<evidence type="ECO:0000259" key="2">
    <source>
        <dbReference type="Pfam" id="PF00078"/>
    </source>
</evidence>
<keyword evidence="4" id="KW-1185">Reference proteome</keyword>
<name>A0ABQ5H7Q9_9ASTR</name>
<proteinExistence type="predicted"/>
<dbReference type="EMBL" id="BQNB010019238">
    <property type="protein sequence ID" value="GJT83183.1"/>
    <property type="molecule type" value="Genomic_DNA"/>
</dbReference>
<reference evidence="3" key="1">
    <citation type="journal article" date="2022" name="Int. J. Mol. Sci.">
        <title>Draft Genome of Tanacetum Coccineum: Genomic Comparison of Closely Related Tanacetum-Family Plants.</title>
        <authorList>
            <person name="Yamashiro T."/>
            <person name="Shiraishi A."/>
            <person name="Nakayama K."/>
            <person name="Satake H."/>
        </authorList>
    </citation>
    <scope>NUCLEOTIDE SEQUENCE</scope>
</reference>
<dbReference type="InterPro" id="IPR000477">
    <property type="entry name" value="RT_dom"/>
</dbReference>
<accession>A0ABQ5H7Q9</accession>
<dbReference type="Proteomes" id="UP001151760">
    <property type="component" value="Unassembled WGS sequence"/>
</dbReference>
<organism evidence="3 4">
    <name type="scientific">Tanacetum coccineum</name>
    <dbReference type="NCBI Taxonomy" id="301880"/>
    <lineage>
        <taxon>Eukaryota</taxon>
        <taxon>Viridiplantae</taxon>
        <taxon>Streptophyta</taxon>
        <taxon>Embryophyta</taxon>
        <taxon>Tracheophyta</taxon>
        <taxon>Spermatophyta</taxon>
        <taxon>Magnoliopsida</taxon>
        <taxon>eudicotyledons</taxon>
        <taxon>Gunneridae</taxon>
        <taxon>Pentapetalae</taxon>
        <taxon>asterids</taxon>
        <taxon>campanulids</taxon>
        <taxon>Asterales</taxon>
        <taxon>Asteraceae</taxon>
        <taxon>Asteroideae</taxon>
        <taxon>Anthemideae</taxon>
        <taxon>Anthemidinae</taxon>
        <taxon>Tanacetum</taxon>
    </lineage>
</organism>
<evidence type="ECO:0000313" key="4">
    <source>
        <dbReference type="Proteomes" id="UP001151760"/>
    </source>
</evidence>
<comment type="caution">
    <text evidence="3">The sequence shown here is derived from an EMBL/GenBank/DDBJ whole genome shotgun (WGS) entry which is preliminary data.</text>
</comment>
<keyword evidence="3" id="KW-0808">Transferase</keyword>
<dbReference type="PANTHER" id="PTHR33710">
    <property type="entry name" value="BNAC02G09200D PROTEIN"/>
    <property type="match status" value="1"/>
</dbReference>
<sequence>MSSNQLCFDDSELIRPRFKNVDYGVVKQKSRGGQEGLDIPKKDNGIGDNADEPIDSDLFGLDSLIKQRCVKINEVKCFETPEFPPGFTPNPSINQKDSISCNKSVNGASKQHSSNWGGNLVVMGDFNEVRDASERFGSVLNERQTDIFNEFITNSSLIDISLGGFKFTWTDKSGSKMSKLDPFLISKSFYDVFPHVTYVVLKKGIPDHRPILLKDFKVDFGPTSFRGFISFKKKLQNLKRVIRGWVASKRVDSNMLKLEHQSRLTLIDAKINQDCASEEDFNNRRDSMRILDDLQSMENKDLAQKDKIKTGVRIEDPIKVNAKFYDHFRKRFQHEDPIKRLVAPGPDGFSFKFITTFWDLLKEDVFVNDFRPINLIACQYKIIGKLLANRLSSVIESCISPEKIVFIKGRNILDGPIILNEVMAWYRKRKKTLMVFKFDFEKAFDSLSNLLGICVPDETVSDMAYFIGCGAASFPMKYLGVRVGCTMASRIKQKGIDLLSYCIRKVGDGASTKFWEDIWCGDQALKVLFLAYICSTWTCFVLLRTKFLFKTCVLLLGDILEVVRKWFNSQTYKQRLRILCCWIKAILGIGL</sequence>
<reference evidence="3" key="2">
    <citation type="submission" date="2022-01" db="EMBL/GenBank/DDBJ databases">
        <authorList>
            <person name="Yamashiro T."/>
            <person name="Shiraishi A."/>
            <person name="Satake H."/>
            <person name="Nakayama K."/>
        </authorList>
    </citation>
    <scope>NUCLEOTIDE SEQUENCE</scope>
</reference>
<dbReference type="SUPFAM" id="SSF56219">
    <property type="entry name" value="DNase I-like"/>
    <property type="match status" value="1"/>
</dbReference>
<dbReference type="GO" id="GO:0003964">
    <property type="term" value="F:RNA-directed DNA polymerase activity"/>
    <property type="evidence" value="ECO:0007669"/>
    <property type="project" value="UniProtKB-KW"/>
</dbReference>
<keyword evidence="3" id="KW-0695">RNA-directed DNA polymerase</keyword>
<feature type="region of interest" description="Disordered" evidence="1">
    <location>
        <begin position="29"/>
        <end position="50"/>
    </location>
</feature>
<keyword evidence="3" id="KW-0548">Nucleotidyltransferase</keyword>
<dbReference type="PANTHER" id="PTHR33710:SF64">
    <property type="entry name" value="ENDONUCLEASE_EXONUCLEASE_PHOSPHATASE DOMAIN-CONTAINING PROTEIN"/>
    <property type="match status" value="1"/>
</dbReference>
<dbReference type="Gene3D" id="3.60.10.10">
    <property type="entry name" value="Endonuclease/exonuclease/phosphatase"/>
    <property type="match status" value="1"/>
</dbReference>
<dbReference type="Pfam" id="PF00078">
    <property type="entry name" value="RVT_1"/>
    <property type="match status" value="1"/>
</dbReference>
<dbReference type="InterPro" id="IPR036691">
    <property type="entry name" value="Endo/exonu/phosph_ase_sf"/>
</dbReference>
<protein>
    <submittedName>
        <fullName evidence="3">RNA-directed DNA polymerase, eukaryota, reverse transcriptase zinc-binding domain protein</fullName>
    </submittedName>
</protein>
<evidence type="ECO:0000256" key="1">
    <source>
        <dbReference type="SAM" id="MobiDB-lite"/>
    </source>
</evidence>
<gene>
    <name evidence="3" type="ORF">Tco_1057525</name>
</gene>
<evidence type="ECO:0000313" key="3">
    <source>
        <dbReference type="EMBL" id="GJT83183.1"/>
    </source>
</evidence>